<protein>
    <recommendedName>
        <fullName evidence="3">OmpA-like domain-containing protein</fullName>
    </recommendedName>
</protein>
<dbReference type="Proteomes" id="UP000057158">
    <property type="component" value="Chromosome"/>
</dbReference>
<evidence type="ECO:0000313" key="5">
    <source>
        <dbReference type="Proteomes" id="UP000057158"/>
    </source>
</evidence>
<accession>A0A0M4CXT8</accession>
<feature type="region of interest" description="Disordered" evidence="2">
    <location>
        <begin position="765"/>
        <end position="790"/>
    </location>
</feature>
<feature type="domain" description="OmpA-like" evidence="3">
    <location>
        <begin position="633"/>
        <end position="758"/>
    </location>
</feature>
<reference evidence="4 5" key="1">
    <citation type="submission" date="2015-07" db="EMBL/GenBank/DDBJ databases">
        <title>Isolation and Genomic Characterization of a Novel Halophilic Metal-Reducing Deltaproteobacterium from the Deep Subsurface.</title>
        <authorList>
            <person name="Badalamenti J.P."/>
            <person name="Summers Z.M."/>
            <person name="Gralnick J.A."/>
            <person name="Bond D.R."/>
        </authorList>
    </citation>
    <scope>NUCLEOTIDE SEQUENCE [LARGE SCALE GENOMIC DNA]</scope>
    <source>
        <strain evidence="4 5">WTL</strain>
    </source>
</reference>
<dbReference type="SUPFAM" id="SSF103088">
    <property type="entry name" value="OmpA-like"/>
    <property type="match status" value="1"/>
</dbReference>
<dbReference type="SUPFAM" id="SSF56935">
    <property type="entry name" value="Porins"/>
    <property type="match status" value="1"/>
</dbReference>
<dbReference type="InterPro" id="IPR050330">
    <property type="entry name" value="Bact_OuterMem_StrucFunc"/>
</dbReference>
<dbReference type="KEGG" id="des:DSOUD_2355"/>
<feature type="compositionally biased region" description="Polar residues" evidence="2">
    <location>
        <begin position="767"/>
        <end position="779"/>
    </location>
</feature>
<dbReference type="STRING" id="1603606.DSOUD_2355"/>
<evidence type="ECO:0000259" key="3">
    <source>
        <dbReference type="PROSITE" id="PS51123"/>
    </source>
</evidence>
<evidence type="ECO:0000256" key="1">
    <source>
        <dbReference type="PROSITE-ProRule" id="PRU00473"/>
    </source>
</evidence>
<proteinExistence type="predicted"/>
<name>A0A0M4CXT8_9BACT</name>
<feature type="region of interest" description="Disordered" evidence="2">
    <location>
        <begin position="23"/>
        <end position="44"/>
    </location>
</feature>
<dbReference type="PATRIC" id="fig|1603606.3.peg.2550"/>
<gene>
    <name evidence="4" type="ORF">DSOUD_2355</name>
</gene>
<dbReference type="GO" id="GO:0016020">
    <property type="term" value="C:membrane"/>
    <property type="evidence" value="ECO:0007669"/>
    <property type="project" value="UniProtKB-UniRule"/>
</dbReference>
<dbReference type="InterPro" id="IPR036737">
    <property type="entry name" value="OmpA-like_sf"/>
</dbReference>
<dbReference type="PANTHER" id="PTHR30329:SF21">
    <property type="entry name" value="LIPOPROTEIN YIAD-RELATED"/>
    <property type="match status" value="1"/>
</dbReference>
<feature type="region of interest" description="Disordered" evidence="2">
    <location>
        <begin position="1543"/>
        <end position="1565"/>
    </location>
</feature>
<sequence length="1808" mass="196739">MIKTLTAALRTLFPRRLPAAGTGKLRPVASRASQQTAASPAGTCRPGARRSLGISFRNAQGRAILVLALTFCFATSALAVEIDNTATIRYAKGGPPITQASNTVTVVATPPPTVATGEFLRLTADAAGLLLSIPDFSPSDPPNGVYTPLLPPYSPGTLAAALRYAEEELVVFRIDDHDQNLDPTGIDTLLVRLTVTVSGESELLRLYEDSVNSGLFVGYIQAGADPVTTYNGYLTAPAGSTIALTYDDGGTPLSITAAVDGSAPLWLHLATSRSVVGQGDAVPLTLTVENLSTTATAPAVSIIQILPAGFRYQKGSARRDGRAIPDPLIAADGRTLTFPVGDLDAGGRGIIDFVAAVATAPPGSYPTPAQAFSGTDLRSNRPEVLLTVGDDFLSERSFLAGRVVQRSDCGASAQEIGVPGVRLYLEDGTFVITDSEGRYHIEGLSPGSHVIQLDPVTIPGDLEPALCEDHTRFAKTPTSRFIELQGGTLWLADFYLSEKRLTGTVNIALENQFDGDDRALYRVALSGRQVSLKNLKLHVSLPAGVTFIPGSAATAEGLKFADPDLGQGNELIFDLADPPTDWEKELRFAALLDNNALTREIQARAWLRFSTPKDKDLSTPTAECALIWIAASERREVKQLVLQPRFETLKADLTEADRREIAAIAADLRKLDLLRILVAGHTDARQIRWHEGVPFRDNAELSAARARAVADELAAQLPIDPEDIVVIGRGATEPVADNTSEAGRARNRRTDLYVLHRVAVPIAAEEISSNDGPEQSVATSAGGGRQNAPAIVPPPLGILSPGEGERLPHSVESVRVRIDARLEAQLTLDGRKIPASSIGFTQNEPASNTRLLTYIGVDFGAPGVHLLRLRCVDPFGNARFDQTVEISRIGAVHDIEVFDSSGNVADGRTPITLKLRLFDENGEAIEGTTQLELRSGTLIPLGSERHRSPRSPETTMVEIGRDGLVRFEPVNRAGRYRIVLGYGSEEEEIEFSVKPEVRDWIVVGLASGSAGTTRVSSQGEGLPAGVSGDDSIDGRLAFFASGQIKGDWLLTAAYDSEKESRQDRTLFQTIDPDSYFTLYGDATAQGYAAASAAKLFARIEREEFHATFGDIQAGLTKSELGRYNRSLTGFQSELDGERAGFSLFVSQTAQSFVRDELRGDGTSGLYRLSRTPLVINSEKLLLETRDRLHSERIVSTRTLQRHVDYDIDYTAGTLFFKFPVASKDEAFNPTYIVVDYETHSSDSRDTLYGGRGYLRFFEDRLEVGATLIHEGQGFNETDLLAADATVEITGQTVLRTEYATSQNSSPTVDTTANAWLAELRYGTEKLKSTLYLREKEEGFGLGQQNASEVGMRKYGLESNYAFDKAFDLAGDFSRQENFATGVTRDVGAGNLRYRAEKYSLSTGLRHAADQGTDGVSGTSDQILFGGDWRASKKLTLKTTHEQSIGKNDNTDYPTRTLIGADYALTRSVTLFGAQEYTSGSDGSSEGTRLGLLATPWDGGQIRSSVEQQLAEDSRRRFATLGYSQTWQVTPEWSLDGSVDRSQLLSGRSSRPLNDEQPAASQNEEDFTALSLGSNLRRTLWSWDNRFEFRTSDTEDRWGVQSGYIIEPRHGLGFSLHTGVRRADFSTGTTTSSAEMRFGLAWRPVTGRQILLNRLDLRSERQSGNGSDLESWRVIDNFKAAWRYGEKIHLAFLYGGKYVSESFGGGDFSGYTDLIGGEMRYDLTPRWDLGAHGKLLTSWTHNQRSSSTGIDLGFSPVKNLWLSAGYNLTGFTDKDFSAADYTAQGPFIRFRFKFDQNSVKDALTFLNRG</sequence>
<evidence type="ECO:0000256" key="2">
    <source>
        <dbReference type="SAM" id="MobiDB-lite"/>
    </source>
</evidence>
<organism evidence="4 5">
    <name type="scientific">Desulfuromonas soudanensis</name>
    <dbReference type="NCBI Taxonomy" id="1603606"/>
    <lineage>
        <taxon>Bacteria</taxon>
        <taxon>Pseudomonadati</taxon>
        <taxon>Thermodesulfobacteriota</taxon>
        <taxon>Desulfuromonadia</taxon>
        <taxon>Desulfuromonadales</taxon>
        <taxon>Desulfuromonadaceae</taxon>
        <taxon>Desulfuromonas</taxon>
    </lineage>
</organism>
<dbReference type="Pfam" id="PF00691">
    <property type="entry name" value="OmpA"/>
    <property type="match status" value="1"/>
</dbReference>
<dbReference type="EMBL" id="CP010802">
    <property type="protein sequence ID" value="ALC17116.1"/>
    <property type="molecule type" value="Genomic_DNA"/>
</dbReference>
<dbReference type="CDD" id="cd07185">
    <property type="entry name" value="OmpA_C-like"/>
    <property type="match status" value="1"/>
</dbReference>
<keyword evidence="5" id="KW-1185">Reference proteome</keyword>
<evidence type="ECO:0000313" key="4">
    <source>
        <dbReference type="EMBL" id="ALC17116.1"/>
    </source>
</evidence>
<keyword evidence="1" id="KW-0472">Membrane</keyword>
<dbReference type="PROSITE" id="PS51123">
    <property type="entry name" value="OMPA_2"/>
    <property type="match status" value="1"/>
</dbReference>
<dbReference type="Gene3D" id="3.30.1330.60">
    <property type="entry name" value="OmpA-like domain"/>
    <property type="match status" value="1"/>
</dbReference>
<dbReference type="RefSeq" id="WP_053551148.1">
    <property type="nucleotide sequence ID" value="NZ_CP010802.1"/>
</dbReference>
<dbReference type="InterPro" id="IPR006665">
    <property type="entry name" value="OmpA-like"/>
</dbReference>
<dbReference type="PANTHER" id="PTHR30329">
    <property type="entry name" value="STATOR ELEMENT OF FLAGELLAR MOTOR COMPLEX"/>
    <property type="match status" value="1"/>
</dbReference>